<feature type="region of interest" description="Disordered" evidence="1">
    <location>
        <begin position="1"/>
        <end position="51"/>
    </location>
</feature>
<dbReference type="AlphaFoldDB" id="A0A813EV00"/>
<dbReference type="EMBL" id="CAJNNV010014375">
    <property type="protein sequence ID" value="CAE8602520.1"/>
    <property type="molecule type" value="Genomic_DNA"/>
</dbReference>
<sequence length="83" mass="8993">DGPASPPRQRRDSAAPRKPTSSPRLASQDTKCRLRGGRFESQEVTSANEGGLVDESGEIDLEELRRAEAFVGRRALLSSSLVL</sequence>
<keyword evidence="3" id="KW-1185">Reference proteome</keyword>
<feature type="non-terminal residue" evidence="2">
    <location>
        <position position="1"/>
    </location>
</feature>
<accession>A0A813EV00</accession>
<name>A0A813EV00_POLGL</name>
<evidence type="ECO:0000256" key="1">
    <source>
        <dbReference type="SAM" id="MobiDB-lite"/>
    </source>
</evidence>
<organism evidence="2 3">
    <name type="scientific">Polarella glacialis</name>
    <name type="common">Dinoflagellate</name>
    <dbReference type="NCBI Taxonomy" id="89957"/>
    <lineage>
        <taxon>Eukaryota</taxon>
        <taxon>Sar</taxon>
        <taxon>Alveolata</taxon>
        <taxon>Dinophyceae</taxon>
        <taxon>Suessiales</taxon>
        <taxon>Suessiaceae</taxon>
        <taxon>Polarella</taxon>
    </lineage>
</organism>
<dbReference type="Proteomes" id="UP000654075">
    <property type="component" value="Unassembled WGS sequence"/>
</dbReference>
<evidence type="ECO:0000313" key="2">
    <source>
        <dbReference type="EMBL" id="CAE8602520.1"/>
    </source>
</evidence>
<comment type="caution">
    <text evidence="2">The sequence shown here is derived from an EMBL/GenBank/DDBJ whole genome shotgun (WGS) entry which is preliminary data.</text>
</comment>
<evidence type="ECO:0000313" key="3">
    <source>
        <dbReference type="Proteomes" id="UP000654075"/>
    </source>
</evidence>
<protein>
    <submittedName>
        <fullName evidence="2">Uncharacterized protein</fullName>
    </submittedName>
</protein>
<feature type="compositionally biased region" description="Polar residues" evidence="1">
    <location>
        <begin position="19"/>
        <end position="29"/>
    </location>
</feature>
<reference evidence="2" key="1">
    <citation type="submission" date="2021-02" db="EMBL/GenBank/DDBJ databases">
        <authorList>
            <person name="Dougan E. K."/>
            <person name="Rhodes N."/>
            <person name="Thang M."/>
            <person name="Chan C."/>
        </authorList>
    </citation>
    <scope>NUCLEOTIDE SEQUENCE</scope>
</reference>
<proteinExistence type="predicted"/>
<gene>
    <name evidence="2" type="ORF">PGLA1383_LOCUS20759</name>
</gene>